<sequence length="57" mass="6279">MTDRRDLIEAFSSAFHLTFGNRAIEVAEGQRDLANGIVQERWQTVIDVLTASASSIA</sequence>
<keyword evidence="2" id="KW-1185">Reference proteome</keyword>
<gene>
    <name evidence="1" type="ORF">KZ820_07120</name>
</gene>
<reference evidence="1 2" key="1">
    <citation type="submission" date="2021-07" db="EMBL/GenBank/DDBJ databases">
        <title>Sphingomonas sp.</title>
        <authorList>
            <person name="Feng G."/>
            <person name="Li J."/>
            <person name="Pan M."/>
        </authorList>
    </citation>
    <scope>NUCLEOTIDE SEQUENCE [LARGE SCALE GENOMIC DNA]</scope>
    <source>
        <strain evidence="1 2">RRHST34</strain>
    </source>
</reference>
<organism evidence="1 2">
    <name type="scientific">Sphingomonas citri</name>
    <dbReference type="NCBI Taxonomy" id="2862499"/>
    <lineage>
        <taxon>Bacteria</taxon>
        <taxon>Pseudomonadati</taxon>
        <taxon>Pseudomonadota</taxon>
        <taxon>Alphaproteobacteria</taxon>
        <taxon>Sphingomonadales</taxon>
        <taxon>Sphingomonadaceae</taxon>
        <taxon>Sphingomonas</taxon>
    </lineage>
</organism>
<name>A0ABS7BLL7_9SPHN</name>
<evidence type="ECO:0000313" key="2">
    <source>
        <dbReference type="Proteomes" id="UP000759103"/>
    </source>
</evidence>
<evidence type="ECO:0000313" key="1">
    <source>
        <dbReference type="EMBL" id="MBW6530503.1"/>
    </source>
</evidence>
<comment type="caution">
    <text evidence="1">The sequence shown here is derived from an EMBL/GenBank/DDBJ whole genome shotgun (WGS) entry which is preliminary data.</text>
</comment>
<dbReference type="RefSeq" id="WP_219747853.1">
    <property type="nucleotide sequence ID" value="NZ_JAHXZN010000001.1"/>
</dbReference>
<dbReference type="Proteomes" id="UP000759103">
    <property type="component" value="Unassembled WGS sequence"/>
</dbReference>
<dbReference type="EMBL" id="JAHXZN010000001">
    <property type="protein sequence ID" value="MBW6530503.1"/>
    <property type="molecule type" value="Genomic_DNA"/>
</dbReference>
<proteinExistence type="predicted"/>
<protein>
    <submittedName>
        <fullName evidence="1">Uncharacterized protein</fullName>
    </submittedName>
</protein>
<accession>A0ABS7BLL7</accession>